<dbReference type="SUPFAM" id="SSF50494">
    <property type="entry name" value="Trypsin-like serine proteases"/>
    <property type="match status" value="1"/>
</dbReference>
<evidence type="ECO:0000313" key="1">
    <source>
        <dbReference type="EMBL" id="KIC60738.1"/>
    </source>
</evidence>
<gene>
    <name evidence="1" type="ORF">RM53_01175</name>
</gene>
<comment type="caution">
    <text evidence="1">The sequence shown here is derived from an EMBL/GenBank/DDBJ whole genome shotgun (WGS) entry which is preliminary data.</text>
</comment>
<dbReference type="STRING" id="172043.RM53_01175"/>
<dbReference type="Proteomes" id="UP000031166">
    <property type="component" value="Unassembled WGS sequence"/>
</dbReference>
<dbReference type="Pfam" id="PF13365">
    <property type="entry name" value="Trypsin_2"/>
    <property type="match status" value="1"/>
</dbReference>
<reference evidence="1 2" key="1">
    <citation type="submission" date="2014-12" db="EMBL/GenBank/DDBJ databases">
        <title>Genome sequencing of Brevundimonas nasdae TPW30.</title>
        <authorList>
            <person name="Tan P.W."/>
            <person name="Chan K.-G."/>
        </authorList>
    </citation>
    <scope>NUCLEOTIDE SEQUENCE [LARGE SCALE GENOMIC DNA]</scope>
    <source>
        <strain evidence="1 2">TPW30</strain>
    </source>
</reference>
<accession>A0A0B4E2F6</accession>
<dbReference type="AlphaFoldDB" id="A0A0B4E2F6"/>
<sequence>MQFPRLPDWAIYGAVAAVFLAVSLGRRENADAPPVAEAGADVAEGALLGPITPFDAAVTVDAGEAPFKPSSGTAFSIAGRGRWVTARHVVEGCRKPALVVGEGRAVAADVRLAPRADVALLITDGGPAALPVAVEAPLRKGQRAFHPGFPQGRPGEVTSRLLGRETLKVFGRGARDEPVLSWAEVGRTNGLEGTLSGLSGAPALDAQGRVVGVTIAEAPRRGRIYTTAPETFGPAIRGEQTPADDARGQTITTEDYGQVSNRLRRDLRVAQVVCLSV</sequence>
<name>A0A0B4E2F6_9CAUL</name>
<organism evidence="1 2">
    <name type="scientific">Brevundimonas nasdae</name>
    <dbReference type="NCBI Taxonomy" id="172043"/>
    <lineage>
        <taxon>Bacteria</taxon>
        <taxon>Pseudomonadati</taxon>
        <taxon>Pseudomonadota</taxon>
        <taxon>Alphaproteobacteria</taxon>
        <taxon>Caulobacterales</taxon>
        <taxon>Caulobacteraceae</taxon>
        <taxon>Brevundimonas</taxon>
    </lineage>
</organism>
<dbReference type="RefSeq" id="WP_039243828.1">
    <property type="nucleotide sequence ID" value="NZ_JWSY01000003.1"/>
</dbReference>
<evidence type="ECO:0000313" key="2">
    <source>
        <dbReference type="Proteomes" id="UP000031166"/>
    </source>
</evidence>
<dbReference type="InterPro" id="IPR009003">
    <property type="entry name" value="Peptidase_S1_PA"/>
</dbReference>
<proteinExistence type="predicted"/>
<protein>
    <submittedName>
        <fullName evidence="1">Endopeptidase</fullName>
    </submittedName>
</protein>
<dbReference type="Gene3D" id="2.40.10.120">
    <property type="match status" value="1"/>
</dbReference>
<dbReference type="EMBL" id="JWSY01000003">
    <property type="protein sequence ID" value="KIC60738.1"/>
    <property type="molecule type" value="Genomic_DNA"/>
</dbReference>